<dbReference type="SUPFAM" id="SSF56281">
    <property type="entry name" value="Metallo-hydrolase/oxidoreductase"/>
    <property type="match status" value="1"/>
</dbReference>
<evidence type="ECO:0000313" key="2">
    <source>
        <dbReference type="Proteomes" id="UP000607397"/>
    </source>
</evidence>
<evidence type="ECO:0000313" key="1">
    <source>
        <dbReference type="EMBL" id="NCJ07681.1"/>
    </source>
</evidence>
<dbReference type="PANTHER" id="PTHR39189:SF1">
    <property type="entry name" value="UPF0173 METAL-DEPENDENT HYDROLASE YTKL"/>
    <property type="match status" value="1"/>
</dbReference>
<keyword evidence="2" id="KW-1185">Reference proteome</keyword>
<dbReference type="RefSeq" id="WP_161826161.1">
    <property type="nucleotide sequence ID" value="NZ_WVIC01000031.1"/>
</dbReference>
<name>A0A8K2A0U6_9CYAN</name>
<gene>
    <name evidence="1" type="ORF">GS597_14410</name>
</gene>
<keyword evidence="1" id="KW-0378">Hydrolase</keyword>
<organism evidence="1 2">
    <name type="scientific">Petrachloros mirabilis ULC683</name>
    <dbReference type="NCBI Taxonomy" id="2781853"/>
    <lineage>
        <taxon>Bacteria</taxon>
        <taxon>Bacillati</taxon>
        <taxon>Cyanobacteriota</taxon>
        <taxon>Cyanophyceae</taxon>
        <taxon>Synechococcales</taxon>
        <taxon>Petrachlorosaceae</taxon>
        <taxon>Petrachloros</taxon>
        <taxon>Petrachloros mirabilis</taxon>
    </lineage>
</organism>
<protein>
    <submittedName>
        <fullName evidence="1">Zn-dependent hydrolase</fullName>
    </submittedName>
</protein>
<dbReference type="PANTHER" id="PTHR39189">
    <property type="entry name" value="UPF0173 METAL-DEPENDENT HYDROLASE YTKL"/>
    <property type="match status" value="1"/>
</dbReference>
<accession>A0A8K2A0U6</accession>
<proteinExistence type="predicted"/>
<dbReference type="Proteomes" id="UP000607397">
    <property type="component" value="Unassembled WGS sequence"/>
</dbReference>
<comment type="caution">
    <text evidence="1">The sequence shown here is derived from an EMBL/GenBank/DDBJ whole genome shotgun (WGS) entry which is preliminary data.</text>
</comment>
<dbReference type="GO" id="GO:0016787">
    <property type="term" value="F:hydrolase activity"/>
    <property type="evidence" value="ECO:0007669"/>
    <property type="project" value="UniProtKB-KW"/>
</dbReference>
<reference evidence="1" key="1">
    <citation type="submission" date="2019-12" db="EMBL/GenBank/DDBJ databases">
        <title>High-Quality draft genome sequences of three cyanobacteria isolated from the limestone walls of the Old Cathedral of Coimbra.</title>
        <authorList>
            <person name="Tiago I."/>
            <person name="Soares F."/>
            <person name="Portugal A."/>
        </authorList>
    </citation>
    <scope>NUCLEOTIDE SEQUENCE [LARGE SCALE GENOMIC DNA]</scope>
    <source>
        <strain evidence="1">C</strain>
    </source>
</reference>
<dbReference type="Pfam" id="PF13483">
    <property type="entry name" value="Lactamase_B_3"/>
    <property type="match status" value="1"/>
</dbReference>
<dbReference type="InterPro" id="IPR036866">
    <property type="entry name" value="RibonucZ/Hydroxyglut_hydro"/>
</dbReference>
<dbReference type="EMBL" id="WVIC01000031">
    <property type="protein sequence ID" value="NCJ07681.1"/>
    <property type="molecule type" value="Genomic_DNA"/>
</dbReference>
<dbReference type="AlphaFoldDB" id="A0A8K2A0U6"/>
<dbReference type="Gene3D" id="3.60.15.10">
    <property type="entry name" value="Ribonuclease Z/Hydroxyacylglutathione hydrolase-like"/>
    <property type="match status" value="1"/>
</dbReference>
<sequence length="258" mass="27644">MKRRDFLRSVQAGVIVSVGAAIVRKLPMQPATAATPLSIQWLGHTCFRFSGGGQTVLVNPFRPLGCTANYRAPQVSTDLVLISSRLLDEGVVEGLPGRPRLLFEPGTYRTNGLEFQGIRTLHDRQNGFRFGVNVAWKWTQAGINLLHLGGIAAPITIEQRILMGQPDVLLIPVGGSAKAYTPEEAKAAVDSLQPKIVIPTHYLTAAANPDACDLQPVDDFLALMQGATIRSAGSDSLSVTAGSLPSAGPVVEVMTYRF</sequence>